<evidence type="ECO:0000313" key="8">
    <source>
        <dbReference type="Proteomes" id="UP000430670"/>
    </source>
</evidence>
<dbReference type="InterPro" id="IPR016185">
    <property type="entry name" value="PreATP-grasp_dom_sf"/>
</dbReference>
<accession>A0A6I3SJ45</accession>
<evidence type="ECO:0000256" key="1">
    <source>
        <dbReference type="ARBA" id="ARBA00022598"/>
    </source>
</evidence>
<dbReference type="InterPro" id="IPR005494">
    <property type="entry name" value="GSPS_pre-ATP-grasp-like_dom"/>
</dbReference>
<dbReference type="Pfam" id="PF03738">
    <property type="entry name" value="GSP_synth"/>
    <property type="match status" value="1"/>
</dbReference>
<keyword evidence="1" id="KW-0436">Ligase</keyword>
<dbReference type="GO" id="GO:0046872">
    <property type="term" value="F:metal ion binding"/>
    <property type="evidence" value="ECO:0007669"/>
    <property type="project" value="UniProtKB-KW"/>
</dbReference>
<evidence type="ECO:0000256" key="2">
    <source>
        <dbReference type="ARBA" id="ARBA00022723"/>
    </source>
</evidence>
<protein>
    <recommendedName>
        <fullName evidence="6">Glutathionylspermidine synthase pre-ATP-grasp-like domain-containing protein</fullName>
    </recommendedName>
</protein>
<keyword evidence="4" id="KW-0067">ATP-binding</keyword>
<dbReference type="EMBL" id="WNKU01000007">
    <property type="protein sequence ID" value="MTV48921.1"/>
    <property type="molecule type" value="Genomic_DNA"/>
</dbReference>
<dbReference type="GO" id="GO:0016874">
    <property type="term" value="F:ligase activity"/>
    <property type="evidence" value="ECO:0007669"/>
    <property type="project" value="UniProtKB-KW"/>
</dbReference>
<organism evidence="7 8">
    <name type="scientific">Heliobacterium mobile</name>
    <name type="common">Heliobacillus mobilis</name>
    <dbReference type="NCBI Taxonomy" id="28064"/>
    <lineage>
        <taxon>Bacteria</taxon>
        <taxon>Bacillati</taxon>
        <taxon>Bacillota</taxon>
        <taxon>Clostridia</taxon>
        <taxon>Eubacteriales</taxon>
        <taxon>Heliobacteriaceae</taxon>
        <taxon>Heliobacterium</taxon>
    </lineage>
</organism>
<dbReference type="SUPFAM" id="SSF56059">
    <property type="entry name" value="Glutathione synthetase ATP-binding domain-like"/>
    <property type="match status" value="1"/>
</dbReference>
<dbReference type="OrthoDB" id="9765517at2"/>
<dbReference type="SUPFAM" id="SSF52440">
    <property type="entry name" value="PreATP-grasp domain"/>
    <property type="match status" value="1"/>
</dbReference>
<gene>
    <name evidence="7" type="ORF">GJ688_07985</name>
</gene>
<dbReference type="AlphaFoldDB" id="A0A6I3SJ45"/>
<dbReference type="RefSeq" id="WP_155476024.1">
    <property type="nucleotide sequence ID" value="NZ_WNKU01000007.1"/>
</dbReference>
<dbReference type="GO" id="GO:0005524">
    <property type="term" value="F:ATP binding"/>
    <property type="evidence" value="ECO:0007669"/>
    <property type="project" value="UniProtKB-KW"/>
</dbReference>
<dbReference type="Proteomes" id="UP000430670">
    <property type="component" value="Unassembled WGS sequence"/>
</dbReference>
<feature type="domain" description="Glutathionylspermidine synthase pre-ATP-grasp-like" evidence="6">
    <location>
        <begin position="27"/>
        <end position="405"/>
    </location>
</feature>
<evidence type="ECO:0000256" key="5">
    <source>
        <dbReference type="ARBA" id="ARBA00022842"/>
    </source>
</evidence>
<evidence type="ECO:0000313" key="7">
    <source>
        <dbReference type="EMBL" id="MTV48921.1"/>
    </source>
</evidence>
<evidence type="ECO:0000259" key="6">
    <source>
        <dbReference type="Pfam" id="PF03738"/>
    </source>
</evidence>
<evidence type="ECO:0000256" key="3">
    <source>
        <dbReference type="ARBA" id="ARBA00022741"/>
    </source>
</evidence>
<keyword evidence="3" id="KW-0547">Nucleotide-binding</keyword>
<comment type="caution">
    <text evidence="7">The sequence shown here is derived from an EMBL/GenBank/DDBJ whole genome shotgun (WGS) entry which is preliminary data.</text>
</comment>
<sequence length="411" mass="46925">MQLFPILPDDREAYLDRWEEDVARYEEAFGFTWSFDGRGQHFYNLHALVMSSEEHRRFLSAHQQVVDLLHTVQEVIEGHPDLLDFLGIPESLQAHCLRQRLPWLTALGRFDWYWTVQGPKLLEFNSETPFGLVESCLMQPQVARTYHRSLSDPNESLDETLRRSLRDSFVRQGGQADSVTAIVGFPSDPEELSTLRFMENLAAYGPGKVLIGDVRDLSINSTGRLCVGNSPVDFLQSFYSVEWYARDQGGPQFIDCMEKGQLRLINPPSTLLLHSKALFALLWLVKPKLSHQRQEAIEQYIPYTSLDPELMLGRPVMIKPLHNREGLGIIDCDALTMTDLPQGDVVYQERVDAEPLLFPAMRNGRIRKRSLLPTIGTFCLFDELAGFYTRLSPKIVTAQEVCWAPTLVQPD</sequence>
<evidence type="ECO:0000256" key="4">
    <source>
        <dbReference type="ARBA" id="ARBA00022840"/>
    </source>
</evidence>
<proteinExistence type="predicted"/>
<keyword evidence="2" id="KW-0479">Metal-binding</keyword>
<keyword evidence="5" id="KW-0460">Magnesium</keyword>
<name>A0A6I3SJ45_HELMO</name>
<reference evidence="7 8" key="1">
    <citation type="submission" date="2019-11" db="EMBL/GenBank/DDBJ databases">
        <title>Whole-genome sequence of a the green, strictly anaerobic photosynthetic bacterium Heliobacillus mobilis DSM 6151.</title>
        <authorList>
            <person name="Kyndt J.A."/>
            <person name="Meyer T.E."/>
        </authorList>
    </citation>
    <scope>NUCLEOTIDE SEQUENCE [LARGE SCALE GENOMIC DNA]</scope>
    <source>
        <strain evidence="7 8">DSM 6151</strain>
    </source>
</reference>
<keyword evidence="8" id="KW-1185">Reference proteome</keyword>